<evidence type="ECO:0000313" key="1">
    <source>
        <dbReference type="EMBL" id="KAI9918688.1"/>
    </source>
</evidence>
<accession>A0ACC0WKS7</accession>
<gene>
    <name evidence="1" type="ORF">PsorP6_011332</name>
</gene>
<keyword evidence="2" id="KW-1185">Reference proteome</keyword>
<comment type="caution">
    <text evidence="1">The sequence shown here is derived from an EMBL/GenBank/DDBJ whole genome shotgun (WGS) entry which is preliminary data.</text>
</comment>
<dbReference type="Proteomes" id="UP001163321">
    <property type="component" value="Chromosome 12"/>
</dbReference>
<name>A0ACC0WKS7_9STRA</name>
<protein>
    <submittedName>
        <fullName evidence="1">Uncharacterized protein</fullName>
    </submittedName>
</protein>
<proteinExistence type="predicted"/>
<reference evidence="1 2" key="1">
    <citation type="journal article" date="2022" name="bioRxiv">
        <title>The genome of the oomycete Peronosclerospora sorghi, a cosmopolitan pathogen of maize and sorghum, is inflated with dispersed pseudogenes.</title>
        <authorList>
            <person name="Fletcher K."/>
            <person name="Martin F."/>
            <person name="Isakeit T."/>
            <person name="Cavanaugh K."/>
            <person name="Magill C."/>
            <person name="Michelmore R."/>
        </authorList>
    </citation>
    <scope>NUCLEOTIDE SEQUENCE [LARGE SCALE GENOMIC DNA]</scope>
    <source>
        <strain evidence="1">P6</strain>
    </source>
</reference>
<organism evidence="1 2">
    <name type="scientific">Peronosclerospora sorghi</name>
    <dbReference type="NCBI Taxonomy" id="230839"/>
    <lineage>
        <taxon>Eukaryota</taxon>
        <taxon>Sar</taxon>
        <taxon>Stramenopiles</taxon>
        <taxon>Oomycota</taxon>
        <taxon>Peronosporomycetes</taxon>
        <taxon>Peronosporales</taxon>
        <taxon>Peronosporaceae</taxon>
        <taxon>Peronosclerospora</taxon>
    </lineage>
</organism>
<dbReference type="EMBL" id="CM047591">
    <property type="protein sequence ID" value="KAI9918688.1"/>
    <property type="molecule type" value="Genomic_DNA"/>
</dbReference>
<evidence type="ECO:0000313" key="2">
    <source>
        <dbReference type="Proteomes" id="UP001163321"/>
    </source>
</evidence>
<sequence length="72" mass="7945">MISPVGEQSGSIFKDTRRRIATVRLRLEEGSQASEFSLLPKPLSEPFVLSAMSLGAAKKRLSKDLGRSKKKK</sequence>